<name>A0A291LA00_9CAUD</name>
<accession>A0A291LA00</accession>
<keyword evidence="2" id="KW-1185">Reference proteome</keyword>
<dbReference type="EMBL" id="MF663786">
    <property type="protein sequence ID" value="ATI15725.1"/>
    <property type="molecule type" value="Genomic_DNA"/>
</dbReference>
<reference evidence="1 2" key="1">
    <citation type="submission" date="2017-08" db="EMBL/GenBank/DDBJ databases">
        <title>Complete genome sequence of a novel bacteriophage infecting Bordetella bronchiseptica.</title>
        <authorList>
            <person name="Chen Y."/>
            <person name="Song J."/>
            <person name="Wu B."/>
        </authorList>
    </citation>
    <scope>NUCLEOTIDE SEQUENCE [LARGE SCALE GENOMIC DNA]</scope>
</reference>
<dbReference type="Proteomes" id="UP000228765">
    <property type="component" value="Segment"/>
</dbReference>
<evidence type="ECO:0000313" key="2">
    <source>
        <dbReference type="Proteomes" id="UP000228765"/>
    </source>
</evidence>
<proteinExistence type="predicted"/>
<protein>
    <submittedName>
        <fullName evidence="1">Uncharacterized protein</fullName>
    </submittedName>
</protein>
<dbReference type="KEGG" id="vg:54982981"/>
<dbReference type="GeneID" id="54982981"/>
<dbReference type="RefSeq" id="YP_009792773.1">
    <property type="nucleotide sequence ID" value="NC_047861.1"/>
</dbReference>
<organism evidence="1 2">
    <name type="scientific">Bordetella phage vB_BbrM_PHB04</name>
    <dbReference type="NCBI Taxonomy" id="2029657"/>
    <lineage>
        <taxon>Viruses</taxon>
        <taxon>Duplodnaviria</taxon>
        <taxon>Heunggongvirae</taxon>
        <taxon>Uroviricota</taxon>
        <taxon>Caudoviricetes</taxon>
        <taxon>Phabquatrovirus</taxon>
        <taxon>Phabquatrovirus PHB04</taxon>
    </lineage>
</organism>
<sequence length="187" mass="20897">MKPFFQVKFKDGSMFEVPTIIVAQDRANYYHQRDKEEFPTLDDALKDTAELFAADTYEIEDWAKNNMNWDELAPHARLVGYEPAERDWMDCELSFHDQRTGIEPFKEGESLLDVPLELAMSRVFAQRHVCSVTAFNGPNGAAVGAMAFIQGTPDVVQHFLGGLTALNNALFAQPAPDAGEGSEEVTH</sequence>
<evidence type="ECO:0000313" key="1">
    <source>
        <dbReference type="EMBL" id="ATI15725.1"/>
    </source>
</evidence>